<keyword evidence="1 2" id="KW-0874">Quinone</keyword>
<evidence type="ECO:0000256" key="2">
    <source>
        <dbReference type="HAMAP-Rule" id="MF_01358"/>
    </source>
</evidence>
<dbReference type="HAMAP" id="MF_01358">
    <property type="entry name" value="NDH1_NuoD"/>
    <property type="match status" value="1"/>
</dbReference>
<dbReference type="Proteomes" id="UP000197025">
    <property type="component" value="Unassembled WGS sequence"/>
</dbReference>
<keyword evidence="5" id="KW-1185">Reference proteome</keyword>
<comment type="subunit">
    <text evidence="2">NDH-1 is composed of 14 different subunits. Subunits NuoB, C, D, E, F, and G constitute the peripheral sector of the complex.</text>
</comment>
<dbReference type="RefSeq" id="WP_088571322.1">
    <property type="nucleotide sequence ID" value="NZ_FYEK01000028.1"/>
</dbReference>
<organism evidence="4 5">
    <name type="scientific">Thermoflexus hugenholtzii JAD2</name>
    <dbReference type="NCBI Taxonomy" id="877466"/>
    <lineage>
        <taxon>Bacteria</taxon>
        <taxon>Bacillati</taxon>
        <taxon>Chloroflexota</taxon>
        <taxon>Thermoflexia</taxon>
        <taxon>Thermoflexales</taxon>
        <taxon>Thermoflexaceae</taxon>
        <taxon>Thermoflexus</taxon>
    </lineage>
</organism>
<dbReference type="SUPFAM" id="SSF56762">
    <property type="entry name" value="HydB/Nqo4-like"/>
    <property type="match status" value="1"/>
</dbReference>
<keyword evidence="2" id="KW-0813">Transport</keyword>
<comment type="subcellular location">
    <subcellularLocation>
        <location evidence="2">Cell membrane</location>
        <topology evidence="2">Peripheral membrane protein</topology>
        <orientation evidence="2">Cytoplasmic side</orientation>
    </subcellularLocation>
</comment>
<dbReference type="OrthoDB" id="9801496at2"/>
<dbReference type="PANTHER" id="PTHR11993:SF10">
    <property type="entry name" value="NADH DEHYDROGENASE [UBIQUINONE] IRON-SULFUR PROTEIN 2, MITOCHONDRIAL"/>
    <property type="match status" value="1"/>
</dbReference>
<dbReference type="NCBIfam" id="NF004739">
    <property type="entry name" value="PRK06075.1"/>
    <property type="match status" value="1"/>
</dbReference>
<keyword evidence="2" id="KW-0830">Ubiquinone</keyword>
<dbReference type="Pfam" id="PF00346">
    <property type="entry name" value="Complex1_49kDa"/>
    <property type="match status" value="1"/>
</dbReference>
<dbReference type="EC" id="7.1.1.-" evidence="2"/>
<name>A0A212R2B7_9CHLR</name>
<accession>A0A212R2B7</accession>
<gene>
    <name evidence="2" type="primary">nuoD</name>
    <name evidence="4" type="ORF">SAMN02746019_00000640</name>
</gene>
<keyword evidence="2" id="KW-0520">NAD</keyword>
<dbReference type="InParanoid" id="A0A212R2B7"/>
<proteinExistence type="inferred from homology"/>
<comment type="catalytic activity">
    <reaction evidence="2">
        <text>a quinone + NADH + 5 H(+)(in) = a quinol + NAD(+) + 4 H(+)(out)</text>
        <dbReference type="Rhea" id="RHEA:57888"/>
        <dbReference type="ChEBI" id="CHEBI:15378"/>
        <dbReference type="ChEBI" id="CHEBI:24646"/>
        <dbReference type="ChEBI" id="CHEBI:57540"/>
        <dbReference type="ChEBI" id="CHEBI:57945"/>
        <dbReference type="ChEBI" id="CHEBI:132124"/>
    </reaction>
</comment>
<dbReference type="Gene3D" id="1.10.645.10">
    <property type="entry name" value="Cytochrome-c3 Hydrogenase, chain B"/>
    <property type="match status" value="1"/>
</dbReference>
<comment type="function">
    <text evidence="2">NDH-1 shuttles electrons from NADH, via FMN and iron-sulfur (Fe-S) centers, to quinones in the respiratory chain. The immediate electron acceptor for the enzyme in this species is believed to be ubiquinone. Couples the redox reaction to proton translocation (for every two electrons transferred, four hydrogen ions are translocated across the cytoplasmic membrane), and thus conserves the redox energy in a proton gradient.</text>
</comment>
<dbReference type="InterPro" id="IPR001135">
    <property type="entry name" value="NADH_Q_OxRdtase_suD"/>
</dbReference>
<evidence type="ECO:0000313" key="5">
    <source>
        <dbReference type="Proteomes" id="UP000197025"/>
    </source>
</evidence>
<protein>
    <recommendedName>
        <fullName evidence="2">NADH-quinone oxidoreductase subunit D</fullName>
        <ecNumber evidence="2">7.1.1.-</ecNumber>
    </recommendedName>
    <alternativeName>
        <fullName evidence="2">NADH dehydrogenase I subunit D</fullName>
    </alternativeName>
    <alternativeName>
        <fullName evidence="2">NDH-1 subunit D</fullName>
    </alternativeName>
</protein>
<dbReference type="NCBIfam" id="TIGR01962">
    <property type="entry name" value="NuoD"/>
    <property type="match status" value="1"/>
</dbReference>
<dbReference type="AlphaFoldDB" id="A0A212R2B7"/>
<dbReference type="GO" id="GO:0050136">
    <property type="term" value="F:NADH dehydrogenase (quinone) (non-electrogenic) activity"/>
    <property type="evidence" value="ECO:0007669"/>
    <property type="project" value="UniProtKB-UniRule"/>
</dbReference>
<keyword evidence="2" id="KW-1003">Cell membrane</keyword>
<comment type="similarity">
    <text evidence="2">Belongs to the complex I 49 kDa subunit family.</text>
</comment>
<feature type="domain" description="NADH-quinone oxidoreductase subunit D" evidence="3">
    <location>
        <begin position="143"/>
        <end position="413"/>
    </location>
</feature>
<evidence type="ECO:0000256" key="1">
    <source>
        <dbReference type="ARBA" id="ARBA00022719"/>
    </source>
</evidence>
<dbReference type="GO" id="GO:0051287">
    <property type="term" value="F:NAD binding"/>
    <property type="evidence" value="ECO:0007669"/>
    <property type="project" value="InterPro"/>
</dbReference>
<dbReference type="GO" id="GO:0005886">
    <property type="term" value="C:plasma membrane"/>
    <property type="evidence" value="ECO:0007669"/>
    <property type="project" value="UniProtKB-SubCell"/>
</dbReference>
<sequence>MAIREGEVQAFTLEQLKHLVSERALRGETILLNVGPQHPSTHGVLRLLVELDGETIVSVVPDIGYLHTGIEKHCESKTYTKIIPLTDRIDYLSPMSNNLAYVMAVEKLLGVEVPLRAQYIRVILTELQRIASHLVWLGTHALDIAAMSVFLYCFREREMILDIFEMVSGQRMMVSYFRVGGLWRDVPEGFEEAVRAFLKIMPARINEYERLLKKNPLWLRRTKGVGVISPEDAIAWGVTGPSLRGSGVNYDVRKAQPYSSYDHFEFDVPLGENGDVYDRFMVRIEEMRQSLRIIDQALRRLPKGPYITPDRKVTPPPKEELAWSMEALIHHFKFWTEGFSPPPGEVYHAVESPRGEFGVYINSDGSPKPRRVHFRAPSFVNLQALPIMAKGCLVADLVAIIGSIDIVLGEVDR</sequence>
<keyword evidence="2" id="KW-0472">Membrane</keyword>
<dbReference type="EMBL" id="FYEK01000028">
    <property type="protein sequence ID" value="SNB66127.1"/>
    <property type="molecule type" value="Genomic_DNA"/>
</dbReference>
<evidence type="ECO:0000259" key="3">
    <source>
        <dbReference type="Pfam" id="PF00346"/>
    </source>
</evidence>
<keyword evidence="2" id="KW-1278">Translocase</keyword>
<dbReference type="PANTHER" id="PTHR11993">
    <property type="entry name" value="NADH-UBIQUINONE OXIDOREDUCTASE 49 KDA SUBUNIT"/>
    <property type="match status" value="1"/>
</dbReference>
<evidence type="ECO:0000313" key="4">
    <source>
        <dbReference type="EMBL" id="SNB66127.1"/>
    </source>
</evidence>
<dbReference type="InterPro" id="IPR029014">
    <property type="entry name" value="NiFe-Hase_large"/>
</dbReference>
<dbReference type="GO" id="GO:0048038">
    <property type="term" value="F:quinone binding"/>
    <property type="evidence" value="ECO:0007669"/>
    <property type="project" value="UniProtKB-KW"/>
</dbReference>
<dbReference type="InterPro" id="IPR022885">
    <property type="entry name" value="NDH1_su_D/H"/>
</dbReference>
<reference evidence="5" key="1">
    <citation type="submission" date="2017-06" db="EMBL/GenBank/DDBJ databases">
        <authorList>
            <person name="Varghese N."/>
            <person name="Submissions S."/>
        </authorList>
    </citation>
    <scope>NUCLEOTIDE SEQUENCE [LARGE SCALE GENOMIC DNA]</scope>
    <source>
        <strain evidence="5">JAD2</strain>
    </source>
</reference>